<dbReference type="PROSITE" id="PS51782">
    <property type="entry name" value="LYSM"/>
    <property type="match status" value="1"/>
</dbReference>
<dbReference type="InterPro" id="IPR018392">
    <property type="entry name" value="LysM"/>
</dbReference>
<accession>A0AAV9DB09</accession>
<feature type="region of interest" description="Disordered" evidence="1">
    <location>
        <begin position="233"/>
        <end position="274"/>
    </location>
</feature>
<dbReference type="PANTHER" id="PTHR33414">
    <property type="entry name" value="PROTEIN PLASTID MOVEMENT IMPAIRED 1-RELATED 1"/>
    <property type="match status" value="1"/>
</dbReference>
<reference evidence="4" key="2">
    <citation type="submission" date="2023-06" db="EMBL/GenBank/DDBJ databases">
        <authorList>
            <person name="Ma L."/>
            <person name="Liu K.-W."/>
            <person name="Li Z."/>
            <person name="Hsiao Y.-Y."/>
            <person name="Qi Y."/>
            <person name="Fu T."/>
            <person name="Tang G."/>
            <person name="Zhang D."/>
            <person name="Sun W.-H."/>
            <person name="Liu D.-K."/>
            <person name="Li Y."/>
            <person name="Chen G.-Z."/>
            <person name="Liu X.-D."/>
            <person name="Liao X.-Y."/>
            <person name="Jiang Y.-T."/>
            <person name="Yu X."/>
            <person name="Hao Y."/>
            <person name="Huang J."/>
            <person name="Zhao X.-W."/>
            <person name="Ke S."/>
            <person name="Chen Y.-Y."/>
            <person name="Wu W.-L."/>
            <person name="Hsu J.-L."/>
            <person name="Lin Y.-F."/>
            <person name="Huang M.-D."/>
            <person name="Li C.-Y."/>
            <person name="Huang L."/>
            <person name="Wang Z.-W."/>
            <person name="Zhao X."/>
            <person name="Zhong W.-Y."/>
            <person name="Peng D.-H."/>
            <person name="Ahmad S."/>
            <person name="Lan S."/>
            <person name="Zhang J.-S."/>
            <person name="Tsai W.-C."/>
            <person name="Van De Peer Y."/>
            <person name="Liu Z.-J."/>
        </authorList>
    </citation>
    <scope>NUCLEOTIDE SEQUENCE</scope>
    <source>
        <strain evidence="4">CP</strain>
        <tissue evidence="4">Leaves</tissue>
    </source>
</reference>
<evidence type="ECO:0000256" key="1">
    <source>
        <dbReference type="SAM" id="MobiDB-lite"/>
    </source>
</evidence>
<dbReference type="InterPro" id="IPR039614">
    <property type="entry name" value="PMI1-like"/>
</dbReference>
<dbReference type="InterPro" id="IPR048972">
    <property type="entry name" value="PMI1_PMIR1-2_C"/>
</dbReference>
<organism evidence="4 5">
    <name type="scientific">Acorus calamus</name>
    <name type="common">Sweet flag</name>
    <dbReference type="NCBI Taxonomy" id="4465"/>
    <lineage>
        <taxon>Eukaryota</taxon>
        <taxon>Viridiplantae</taxon>
        <taxon>Streptophyta</taxon>
        <taxon>Embryophyta</taxon>
        <taxon>Tracheophyta</taxon>
        <taxon>Spermatophyta</taxon>
        <taxon>Magnoliopsida</taxon>
        <taxon>Liliopsida</taxon>
        <taxon>Acoraceae</taxon>
        <taxon>Acorus</taxon>
    </lineage>
</organism>
<dbReference type="InterPro" id="IPR019448">
    <property type="entry name" value="NT-C2"/>
</dbReference>
<name>A0AAV9DB09_ACOCL</name>
<dbReference type="Pfam" id="PF10358">
    <property type="entry name" value="NT-C2"/>
    <property type="match status" value="1"/>
</dbReference>
<feature type="compositionally biased region" description="Low complexity" evidence="1">
    <location>
        <begin position="54"/>
        <end position="65"/>
    </location>
</feature>
<evidence type="ECO:0000313" key="5">
    <source>
        <dbReference type="Proteomes" id="UP001180020"/>
    </source>
</evidence>
<protein>
    <submittedName>
        <fullName evidence="4">Uncharacterized protein</fullName>
    </submittedName>
</protein>
<dbReference type="InterPro" id="IPR036779">
    <property type="entry name" value="LysM_dom_sf"/>
</dbReference>
<feature type="region of interest" description="Disordered" evidence="1">
    <location>
        <begin position="916"/>
        <end position="945"/>
    </location>
</feature>
<feature type="domain" description="C2 NT-type" evidence="3">
    <location>
        <begin position="74"/>
        <end position="228"/>
    </location>
</feature>
<feature type="region of interest" description="Disordered" evidence="1">
    <location>
        <begin position="35"/>
        <end position="66"/>
    </location>
</feature>
<sequence length="1063" mass="116210">MSSRTTRDPDGSGDVRLLDEIEILSDALRLNKTSASAGKVHVHADPPRSRSAKKPSSSSSSSSSSLWNWPLKAFSHNRSHRFDVRFTLHVHSIEGLPSTFDGLGVRVHWRRGTTESPGGLYTRPATVSWGVADFEDEALNYRCSVHGTRGGGSGRPAKYEARPFSVRASLVAASEMDLGRHRVDLARLLPLTLEELEGEKRSGRWTTSFNLSGKAKGAVLNVSFGFCVVGDDKSPKTKTKPVSNTQGSLRRAGSLPGMDVVAGDRRRTHHLPAKSVGDLEAPIENIVDDENDEPEFSVIEHGIEISTKDEFKFEPNVGCERLDEVNKVVKASLEEEEEVGRIAVQDNVEAFRIDQKEGNLEAFPIEQEEFLRYEDEVKEERFVGAEMGVDDIGFNFYSQSILESEGLDSPRARVVVPELNLDYATTLSNYKMGRLSKSLSLDEVTDTVANEFLSMLGIEHSPFSQSSESDVDSPKERLWRQFRRESLGGCDAIFGLGFGVEDDKVGADYEAPLSQTNWGDLPEDFGLSSIIHAAEVDQQAMSSKARAKMLEDAETEALMREWGLNEKAFESSPPESACGFGSPIHVPCRDPLDLPPLAEGLGPLIQTKDGGFVRSMNPLLFNNAKNNESLIMQISSPVVVPAEMGSGIMDILQRLASVGIEKLSMQASKLMPLEDITGKTMQQVAWEVSPTLESCESHGMKQCTGSSRCFPKMDRGSSGGDMGSEYVSVEDLAPLAMDKIEALSMEGLRIQSGLPNEEAPANISPQSIGEISALEGLGARASGSLSLEGTAGLQLIDVRESCDDVDGLMGLSLTLDEWMRIDSGVVDEEDQINDRTAKILAAHHAKSTEFVGRRKKGDKRGGKGAGRRWGLLGNNFTVALMVQLRDPLRNYEPVGAPMLALMQVERVFVPPKPKIYSTVSDKGNSEEPAESEAEMKSAPLENVEKVEEEEVVPQFKITEVHVSGLKTEPGKKKLWGNPKQQQSGSRWLLASGMGKSNKHPFMKSKAVTKPSQVTTAMQPGDTLWSISSRVHGDGAKGKELSSLNPHIRNPNIIFPNETTRLCE</sequence>
<proteinExistence type="predicted"/>
<comment type="caution">
    <text evidence="4">The sequence shown here is derived from an EMBL/GenBank/DDBJ whole genome shotgun (WGS) entry which is preliminary data.</text>
</comment>
<dbReference type="Proteomes" id="UP001180020">
    <property type="component" value="Unassembled WGS sequence"/>
</dbReference>
<reference evidence="4" key="1">
    <citation type="journal article" date="2023" name="Nat. Commun.">
        <title>Diploid and tetraploid genomes of Acorus and the evolution of monocots.</title>
        <authorList>
            <person name="Ma L."/>
            <person name="Liu K.W."/>
            <person name="Li Z."/>
            <person name="Hsiao Y.Y."/>
            <person name="Qi Y."/>
            <person name="Fu T."/>
            <person name="Tang G.D."/>
            <person name="Zhang D."/>
            <person name="Sun W.H."/>
            <person name="Liu D.K."/>
            <person name="Li Y."/>
            <person name="Chen G.Z."/>
            <person name="Liu X.D."/>
            <person name="Liao X.Y."/>
            <person name="Jiang Y.T."/>
            <person name="Yu X."/>
            <person name="Hao Y."/>
            <person name="Huang J."/>
            <person name="Zhao X.W."/>
            <person name="Ke S."/>
            <person name="Chen Y.Y."/>
            <person name="Wu W.L."/>
            <person name="Hsu J.L."/>
            <person name="Lin Y.F."/>
            <person name="Huang M.D."/>
            <person name="Li C.Y."/>
            <person name="Huang L."/>
            <person name="Wang Z.W."/>
            <person name="Zhao X."/>
            <person name="Zhong W.Y."/>
            <person name="Peng D.H."/>
            <person name="Ahmad S."/>
            <person name="Lan S."/>
            <person name="Zhang J.S."/>
            <person name="Tsai W.C."/>
            <person name="Van de Peer Y."/>
            <person name="Liu Z.J."/>
        </authorList>
    </citation>
    <scope>NUCLEOTIDE SEQUENCE</scope>
    <source>
        <strain evidence="4">CP</strain>
    </source>
</reference>
<evidence type="ECO:0000259" key="2">
    <source>
        <dbReference type="PROSITE" id="PS51782"/>
    </source>
</evidence>
<dbReference type="CDD" id="cd00118">
    <property type="entry name" value="LysM"/>
    <property type="match status" value="1"/>
</dbReference>
<dbReference type="Pfam" id="PF01476">
    <property type="entry name" value="LysM"/>
    <property type="match status" value="1"/>
</dbReference>
<feature type="domain" description="LysM" evidence="2">
    <location>
        <begin position="1013"/>
        <end position="1061"/>
    </location>
</feature>
<dbReference type="Gene3D" id="3.10.350.10">
    <property type="entry name" value="LysM domain"/>
    <property type="match status" value="1"/>
</dbReference>
<dbReference type="PANTHER" id="PTHR33414:SF1">
    <property type="entry name" value="PROTEIN PLASTID MOVEMENT IMPAIRED 1-RELATED 1"/>
    <property type="match status" value="1"/>
</dbReference>
<gene>
    <name evidence="4" type="ORF">QJS10_CPB14g01388</name>
</gene>
<dbReference type="EMBL" id="JAUJYO010000014">
    <property type="protein sequence ID" value="KAK1298076.1"/>
    <property type="molecule type" value="Genomic_DNA"/>
</dbReference>
<evidence type="ECO:0000259" key="3">
    <source>
        <dbReference type="PROSITE" id="PS51840"/>
    </source>
</evidence>
<dbReference type="AlphaFoldDB" id="A0AAV9DB09"/>
<dbReference type="Pfam" id="PF21745">
    <property type="entry name" value="PMI1_PMIR1-2_C"/>
    <property type="match status" value="1"/>
</dbReference>
<keyword evidence="5" id="KW-1185">Reference proteome</keyword>
<evidence type="ECO:0000313" key="4">
    <source>
        <dbReference type="EMBL" id="KAK1298076.1"/>
    </source>
</evidence>
<dbReference type="PROSITE" id="PS51840">
    <property type="entry name" value="C2_NT"/>
    <property type="match status" value="1"/>
</dbReference>